<evidence type="ECO:0000256" key="7">
    <source>
        <dbReference type="SAM" id="MobiDB-lite"/>
    </source>
</evidence>
<evidence type="ECO:0000256" key="3">
    <source>
        <dbReference type="ARBA" id="ARBA00022475"/>
    </source>
</evidence>
<dbReference type="EMBL" id="FNMZ01000002">
    <property type="protein sequence ID" value="SDW88662.1"/>
    <property type="molecule type" value="Genomic_DNA"/>
</dbReference>
<dbReference type="RefSeq" id="WP_092680843.1">
    <property type="nucleotide sequence ID" value="NZ_FNMZ01000002.1"/>
</dbReference>
<feature type="transmembrane region" description="Helical" evidence="8">
    <location>
        <begin position="420"/>
        <end position="442"/>
    </location>
</feature>
<organism evidence="12 13">
    <name type="scientific">Albimonas donghaensis</name>
    <dbReference type="NCBI Taxonomy" id="356660"/>
    <lineage>
        <taxon>Bacteria</taxon>
        <taxon>Pseudomonadati</taxon>
        <taxon>Pseudomonadota</taxon>
        <taxon>Alphaproteobacteria</taxon>
        <taxon>Rhodobacterales</taxon>
        <taxon>Paracoccaceae</taxon>
        <taxon>Albimonas</taxon>
    </lineage>
</organism>
<dbReference type="OrthoDB" id="9814206at2"/>
<dbReference type="AlphaFoldDB" id="A0A1H2X6X8"/>
<evidence type="ECO:0000313" key="12">
    <source>
        <dbReference type="EMBL" id="SDW88662.1"/>
    </source>
</evidence>
<feature type="compositionally biased region" description="Low complexity" evidence="7">
    <location>
        <begin position="742"/>
        <end position="764"/>
    </location>
</feature>
<dbReference type="Gene3D" id="3.30.70.100">
    <property type="match status" value="1"/>
</dbReference>
<dbReference type="Pfam" id="PF00924">
    <property type="entry name" value="MS_channel_2nd"/>
    <property type="match status" value="1"/>
</dbReference>
<dbReference type="InterPro" id="IPR011066">
    <property type="entry name" value="MscS_channel_C_sf"/>
</dbReference>
<dbReference type="InterPro" id="IPR006685">
    <property type="entry name" value="MscS_channel_2nd"/>
</dbReference>
<feature type="domain" description="Mechanosensitive ion channel MscS" evidence="9">
    <location>
        <begin position="562"/>
        <end position="627"/>
    </location>
</feature>
<dbReference type="SUPFAM" id="SSF82689">
    <property type="entry name" value="Mechanosensitive channel protein MscS (YggB), C-terminal domain"/>
    <property type="match status" value="1"/>
</dbReference>
<sequence length="764" mass="79773">MIAETFRSVRKPVSQARAPSAHRALAAGTVAGLAPGLAQAQDAAPAGPPALPDPLTPETIRELVATLSDGQVRDLLLERLDAVARAQAEAAVETGPGIGDAISAVGAHILATVTHLGAALDGLGAMVAMLSAGSFMGFVTFLLLLGVAIALGFGARLGALKLLGADGPPLPGAFGRFGVAMRRFGARLLGILAYAIVAGLVIRFGAAGLENGEIRGDAAWQVAFAAGVTLPLVHALLVLALAPKHPELRALSADDATAARITRSVMGLAILMAVLAQVSQLQILAGVNPFVTGYAFWGYLLFTGAAIAFLAKERDALTAMMAAPGEATAPGSWPHLWPRLAIALVALQWVLVEIITAVGRTDLLHGQSRLSMALILLLPGLDSLIRAVASRLAPTATGEGDGAQAAAEATGRAYLRMGRVFVYVGLVMLIGKLWGLTLFGLAASGMGAGLAAGLLKFLSICAIGYFIYELVNVRINLRLSREMTGRTLTAEEQNEVGGEGGGAPGMGASRLATVLPLIRWAALGSIIAFTLLLALSQAGVDIAPLLAGAGVFGLAIGFGAQTLVKDVVSGMFFLVDDAFRQGEYIDVGGTLGTVERISIRSVQLRHHRGAVHTIPYGEIAKVTNYSRDWVIVKLKFTVPFGTDPNKVKKIFKNIGKEMEALPEFKNDFMQPFKSQGVLEFDDVGIVLRGKFMARPGTQFMIRKEIFNRVNAAFAEAGIEFARREVRVRVADEDDDDAGGGDAARQQAIAAAAADTARTPPAQGG</sequence>
<feature type="region of interest" description="Disordered" evidence="7">
    <location>
        <begin position="1"/>
        <end position="20"/>
    </location>
</feature>
<dbReference type="GO" id="GO:0005886">
    <property type="term" value="C:plasma membrane"/>
    <property type="evidence" value="ECO:0007669"/>
    <property type="project" value="UniProtKB-SubCell"/>
</dbReference>
<feature type="transmembrane region" description="Helical" evidence="8">
    <location>
        <begin position="264"/>
        <end position="285"/>
    </location>
</feature>
<feature type="transmembrane region" description="Helical" evidence="8">
    <location>
        <begin position="125"/>
        <end position="153"/>
    </location>
</feature>
<gene>
    <name evidence="12" type="ORF">SAMN05444336_102632</name>
</gene>
<dbReference type="Gene3D" id="2.30.30.60">
    <property type="match status" value="1"/>
</dbReference>
<keyword evidence="4 8" id="KW-0812">Transmembrane</keyword>
<evidence type="ECO:0000256" key="2">
    <source>
        <dbReference type="ARBA" id="ARBA00008017"/>
    </source>
</evidence>
<evidence type="ECO:0000259" key="11">
    <source>
        <dbReference type="Pfam" id="PF21088"/>
    </source>
</evidence>
<evidence type="ECO:0000256" key="5">
    <source>
        <dbReference type="ARBA" id="ARBA00022989"/>
    </source>
</evidence>
<feature type="transmembrane region" description="Helical" evidence="8">
    <location>
        <begin position="218"/>
        <end position="243"/>
    </location>
</feature>
<protein>
    <submittedName>
        <fullName evidence="12">Small-conductance mechanosensitive channel</fullName>
    </submittedName>
</protein>
<keyword evidence="5 8" id="KW-1133">Transmembrane helix</keyword>
<dbReference type="InterPro" id="IPR023408">
    <property type="entry name" value="MscS_beta-dom_sf"/>
</dbReference>
<dbReference type="Gene3D" id="1.10.287.1260">
    <property type="match status" value="1"/>
</dbReference>
<dbReference type="SUPFAM" id="SSF82861">
    <property type="entry name" value="Mechanosensitive channel protein MscS (YggB), transmembrane region"/>
    <property type="match status" value="1"/>
</dbReference>
<keyword evidence="3" id="KW-1003">Cell membrane</keyword>
<feature type="transmembrane region" description="Helical" evidence="8">
    <location>
        <begin position="517"/>
        <end position="536"/>
    </location>
</feature>
<dbReference type="SUPFAM" id="SSF50182">
    <property type="entry name" value="Sm-like ribonucleoproteins"/>
    <property type="match status" value="1"/>
</dbReference>
<keyword evidence="6 8" id="KW-0472">Membrane</keyword>
<dbReference type="PANTHER" id="PTHR30460">
    <property type="entry name" value="MODERATE CONDUCTANCE MECHANOSENSITIVE CHANNEL YBIO"/>
    <property type="match status" value="1"/>
</dbReference>
<evidence type="ECO:0000259" key="9">
    <source>
        <dbReference type="Pfam" id="PF00924"/>
    </source>
</evidence>
<dbReference type="STRING" id="356660.SAMN05444336_102632"/>
<comment type="subcellular location">
    <subcellularLocation>
        <location evidence="1">Cell membrane</location>
        <topology evidence="1">Multi-pass membrane protein</topology>
    </subcellularLocation>
</comment>
<dbReference type="InterPro" id="IPR049142">
    <property type="entry name" value="MS_channel_1st"/>
</dbReference>
<dbReference type="InterPro" id="IPR049278">
    <property type="entry name" value="MS_channel_C"/>
</dbReference>
<evidence type="ECO:0000313" key="13">
    <source>
        <dbReference type="Proteomes" id="UP000199118"/>
    </source>
</evidence>
<dbReference type="InterPro" id="IPR010920">
    <property type="entry name" value="LSM_dom_sf"/>
</dbReference>
<evidence type="ECO:0000256" key="4">
    <source>
        <dbReference type="ARBA" id="ARBA00022692"/>
    </source>
</evidence>
<comment type="similarity">
    <text evidence="2">Belongs to the MscS (TC 1.A.23) family.</text>
</comment>
<evidence type="ECO:0000259" key="10">
    <source>
        <dbReference type="Pfam" id="PF21082"/>
    </source>
</evidence>
<dbReference type="PANTHER" id="PTHR30460:SF0">
    <property type="entry name" value="MODERATE CONDUCTANCE MECHANOSENSITIVE CHANNEL YBIO"/>
    <property type="match status" value="1"/>
</dbReference>
<evidence type="ECO:0000256" key="8">
    <source>
        <dbReference type="SAM" id="Phobius"/>
    </source>
</evidence>
<dbReference type="Proteomes" id="UP000199118">
    <property type="component" value="Unassembled WGS sequence"/>
</dbReference>
<feature type="transmembrane region" description="Helical" evidence="8">
    <location>
        <begin position="542"/>
        <end position="564"/>
    </location>
</feature>
<reference evidence="12 13" key="1">
    <citation type="submission" date="2016-10" db="EMBL/GenBank/DDBJ databases">
        <authorList>
            <person name="de Groot N.N."/>
        </authorList>
    </citation>
    <scope>NUCLEOTIDE SEQUENCE [LARGE SCALE GENOMIC DNA]</scope>
    <source>
        <strain evidence="12 13">DSM 17890</strain>
    </source>
</reference>
<dbReference type="Pfam" id="PF21088">
    <property type="entry name" value="MS_channel_1st"/>
    <property type="match status" value="1"/>
</dbReference>
<dbReference type="InterPro" id="IPR045276">
    <property type="entry name" value="YbiO_bact"/>
</dbReference>
<dbReference type="InterPro" id="IPR011014">
    <property type="entry name" value="MscS_channel_TM-2"/>
</dbReference>
<feature type="transmembrane region" description="Helical" evidence="8">
    <location>
        <begin position="448"/>
        <end position="468"/>
    </location>
</feature>
<feature type="transmembrane region" description="Helical" evidence="8">
    <location>
        <begin position="291"/>
        <end position="311"/>
    </location>
</feature>
<keyword evidence="13" id="KW-1185">Reference proteome</keyword>
<feature type="region of interest" description="Disordered" evidence="7">
    <location>
        <begin position="731"/>
        <end position="764"/>
    </location>
</feature>
<proteinExistence type="inferred from homology"/>
<evidence type="ECO:0000256" key="1">
    <source>
        <dbReference type="ARBA" id="ARBA00004651"/>
    </source>
</evidence>
<name>A0A1H2X6X8_9RHOB</name>
<dbReference type="GO" id="GO:0008381">
    <property type="term" value="F:mechanosensitive monoatomic ion channel activity"/>
    <property type="evidence" value="ECO:0007669"/>
    <property type="project" value="InterPro"/>
</dbReference>
<feature type="domain" description="Mechanosensitive ion channel transmembrane helices 2/3" evidence="11">
    <location>
        <begin position="526"/>
        <end position="561"/>
    </location>
</feature>
<feature type="domain" description="Mechanosensitive ion channel MscS C-terminal" evidence="10">
    <location>
        <begin position="632"/>
        <end position="720"/>
    </location>
</feature>
<accession>A0A1H2X6X8</accession>
<evidence type="ECO:0000256" key="6">
    <source>
        <dbReference type="ARBA" id="ARBA00023136"/>
    </source>
</evidence>
<feature type="transmembrane region" description="Helical" evidence="8">
    <location>
        <begin position="184"/>
        <end position="206"/>
    </location>
</feature>
<dbReference type="Pfam" id="PF21082">
    <property type="entry name" value="MS_channel_3rd"/>
    <property type="match status" value="1"/>
</dbReference>